<keyword evidence="1" id="KW-0418">Kinase</keyword>
<dbReference type="RefSeq" id="WP_076665673.1">
    <property type="nucleotide sequence ID" value="NZ_FTPP01000001.1"/>
</dbReference>
<dbReference type="Proteomes" id="UP000187181">
    <property type="component" value="Unassembled WGS sequence"/>
</dbReference>
<organism evidence="1 2">
    <name type="scientific">Pontibacter indicus</name>
    <dbReference type="NCBI Taxonomy" id="1317125"/>
    <lineage>
        <taxon>Bacteria</taxon>
        <taxon>Pseudomonadati</taxon>
        <taxon>Bacteroidota</taxon>
        <taxon>Cytophagia</taxon>
        <taxon>Cytophagales</taxon>
        <taxon>Hymenobacteraceae</taxon>
        <taxon>Pontibacter</taxon>
    </lineage>
</organism>
<sequence length="474" mass="54957">MTEYVVTKESERLLHELFGKQIRFAHWKSNGHLLKSLEGKTDLDLLIHPDDRPKFEVCLTGLGYKKIISQAWSSYPLVEDWLGFDEQTGNLLHIHTHYALVTGIQHVKHLYLPWLEQFFQHIVYDAATGWPIPKPALESIILFIRIWAKMPPYERIKSDPTIPYYLKDELVSLLSKTSPVEISQLCKELQLKVPSDFNYTFSSILVSQKSEDILNVSTYFYDQLKPYYRTPWSVSLLKSHLYKLRIKSSQVSARFSGPFRFGKTLEKGGKVIAFVGSDGSGKSTLTRDILNWLTYKLDAHYFYFGKNPFIFSYNKQIISKTDLLFKHDKLSQILKKLIGNSYYPILISRKVEMLEHAKKMSLTGSVVICDRFPQLDVKGMNDGPALLPNSWCADLEMKQFIKVRNYEADLVFRLLVSPEVACTRKPEHNVKMIKLKCENISKISFGNSEVIEIDADQPYEQVLLRVKQEIWKRL</sequence>
<evidence type="ECO:0000313" key="1">
    <source>
        <dbReference type="EMBL" id="SIT75514.1"/>
    </source>
</evidence>
<evidence type="ECO:0000313" key="2">
    <source>
        <dbReference type="Proteomes" id="UP000187181"/>
    </source>
</evidence>
<dbReference type="EMBL" id="FTPP01000001">
    <property type="protein sequence ID" value="SIT75514.1"/>
    <property type="molecule type" value="Genomic_DNA"/>
</dbReference>
<proteinExistence type="predicted"/>
<keyword evidence="1" id="KW-0808">Transferase</keyword>
<accession>A0A1R3WBM5</accession>
<protein>
    <submittedName>
        <fullName evidence="1">Thymidylate kinase</fullName>
    </submittedName>
</protein>
<dbReference type="InterPro" id="IPR027417">
    <property type="entry name" value="P-loop_NTPase"/>
</dbReference>
<dbReference type="GO" id="GO:0016301">
    <property type="term" value="F:kinase activity"/>
    <property type="evidence" value="ECO:0007669"/>
    <property type="project" value="UniProtKB-KW"/>
</dbReference>
<name>A0A1R3WBM5_9BACT</name>
<dbReference type="SUPFAM" id="SSF52540">
    <property type="entry name" value="P-loop containing nucleoside triphosphate hydrolases"/>
    <property type="match status" value="2"/>
</dbReference>
<dbReference type="Gene3D" id="3.40.50.300">
    <property type="entry name" value="P-loop containing nucleotide triphosphate hydrolases"/>
    <property type="match status" value="1"/>
</dbReference>
<keyword evidence="2" id="KW-1185">Reference proteome</keyword>
<dbReference type="OrthoDB" id="6494800at2"/>
<reference evidence="2" key="1">
    <citation type="submission" date="2017-01" db="EMBL/GenBank/DDBJ databases">
        <authorList>
            <person name="Varghese N."/>
            <person name="Submissions S."/>
        </authorList>
    </citation>
    <scope>NUCLEOTIDE SEQUENCE [LARGE SCALE GENOMIC DNA]</scope>
    <source>
        <strain evidence="2">LP100</strain>
    </source>
</reference>
<gene>
    <name evidence="1" type="ORF">SAMN05444128_0219</name>
</gene>
<dbReference type="STRING" id="1317125.SAMN05444128_0219"/>
<dbReference type="AlphaFoldDB" id="A0A1R3WBM5"/>